<dbReference type="PROSITE" id="PS50994">
    <property type="entry name" value="INTEGRASE"/>
    <property type="match status" value="1"/>
</dbReference>
<dbReference type="InterPro" id="IPR041588">
    <property type="entry name" value="Integrase_H2C2"/>
</dbReference>
<dbReference type="PANTHER" id="PTHR37984:SF5">
    <property type="entry name" value="PROTEIN NYNRIN-LIKE"/>
    <property type="match status" value="1"/>
</dbReference>
<evidence type="ECO:0000256" key="10">
    <source>
        <dbReference type="ARBA" id="ARBA00022842"/>
    </source>
</evidence>
<feature type="domain" description="Chromo" evidence="18">
    <location>
        <begin position="1061"/>
        <end position="1120"/>
    </location>
</feature>
<keyword evidence="13 21" id="KW-0695">RNA-directed DNA polymerase</keyword>
<dbReference type="SMART" id="SM00298">
    <property type="entry name" value="CHROMO"/>
    <property type="match status" value="1"/>
</dbReference>
<evidence type="ECO:0000256" key="11">
    <source>
        <dbReference type="ARBA" id="ARBA00022884"/>
    </source>
</evidence>
<evidence type="ECO:0000256" key="2">
    <source>
        <dbReference type="ARBA" id="ARBA00022670"/>
    </source>
</evidence>
<dbReference type="Gene3D" id="3.10.10.10">
    <property type="entry name" value="HIV Type 1 Reverse Transcriptase, subunit A, domain 1"/>
    <property type="match status" value="1"/>
</dbReference>
<dbReference type="GO" id="GO:0006338">
    <property type="term" value="P:chromatin remodeling"/>
    <property type="evidence" value="ECO:0007669"/>
    <property type="project" value="UniProtKB-ARBA"/>
</dbReference>
<dbReference type="SUPFAM" id="SSF56672">
    <property type="entry name" value="DNA/RNA polymerases"/>
    <property type="match status" value="1"/>
</dbReference>
<feature type="region of interest" description="Disordered" evidence="17">
    <location>
        <begin position="1120"/>
        <end position="1141"/>
    </location>
</feature>
<keyword evidence="4" id="KW-0548">Nucleotidyltransferase</keyword>
<keyword evidence="14" id="KW-0239">DNA-directed DNA polymerase</keyword>
<dbReference type="GO" id="GO:0005634">
    <property type="term" value="C:nucleus"/>
    <property type="evidence" value="ECO:0007669"/>
    <property type="project" value="UniProtKB-ARBA"/>
</dbReference>
<evidence type="ECO:0000256" key="14">
    <source>
        <dbReference type="ARBA" id="ARBA00022932"/>
    </source>
</evidence>
<evidence type="ECO:0000259" key="18">
    <source>
        <dbReference type="PROSITE" id="PS50013"/>
    </source>
</evidence>
<evidence type="ECO:0000256" key="3">
    <source>
        <dbReference type="ARBA" id="ARBA00022679"/>
    </source>
</evidence>
<reference evidence="21 22" key="1">
    <citation type="submission" date="2015-12" db="EMBL/GenBank/DDBJ databases">
        <title>Draft genome sequence of Moniliophthora roreri, the causal agent of frosty pod rot of cacao.</title>
        <authorList>
            <person name="Aime M.C."/>
            <person name="Diaz-Valderrama J.R."/>
            <person name="Kijpornyongpan T."/>
            <person name="Phillips-Mora W."/>
        </authorList>
    </citation>
    <scope>NUCLEOTIDE SEQUENCE [LARGE SCALE GENOMIC DNA]</scope>
    <source>
        <strain evidence="21 22">MCA 2952</strain>
    </source>
</reference>
<dbReference type="GO" id="GO:0006310">
    <property type="term" value="P:DNA recombination"/>
    <property type="evidence" value="ECO:0007669"/>
    <property type="project" value="UniProtKB-KW"/>
</dbReference>
<dbReference type="InterPro" id="IPR012337">
    <property type="entry name" value="RNaseH-like_sf"/>
</dbReference>
<keyword evidence="15" id="KW-0238">DNA-binding</keyword>
<dbReference type="GO" id="GO:0003887">
    <property type="term" value="F:DNA-directed DNA polymerase activity"/>
    <property type="evidence" value="ECO:0007669"/>
    <property type="project" value="UniProtKB-KW"/>
</dbReference>
<protein>
    <recommendedName>
        <fullName evidence="1">RNA-directed DNA polymerase</fullName>
        <ecNumber evidence="1">2.7.7.49</ecNumber>
    </recommendedName>
</protein>
<keyword evidence="7" id="KW-0064">Aspartyl protease</keyword>
<dbReference type="InterPro" id="IPR021109">
    <property type="entry name" value="Peptidase_aspartic_dom_sf"/>
</dbReference>
<dbReference type="GO" id="GO:0004519">
    <property type="term" value="F:endonuclease activity"/>
    <property type="evidence" value="ECO:0007669"/>
    <property type="project" value="UniProtKB-KW"/>
</dbReference>
<feature type="domain" description="Integrase catalytic" evidence="20">
    <location>
        <begin position="762"/>
        <end position="922"/>
    </location>
</feature>
<evidence type="ECO:0000259" key="19">
    <source>
        <dbReference type="PROSITE" id="PS50878"/>
    </source>
</evidence>
<evidence type="ECO:0000259" key="20">
    <source>
        <dbReference type="PROSITE" id="PS50994"/>
    </source>
</evidence>
<keyword evidence="6" id="KW-0479">Metal-binding</keyword>
<dbReference type="Gene3D" id="3.30.70.270">
    <property type="match status" value="2"/>
</dbReference>
<feature type="region of interest" description="Disordered" evidence="17">
    <location>
        <begin position="1537"/>
        <end position="1561"/>
    </location>
</feature>
<evidence type="ECO:0000256" key="4">
    <source>
        <dbReference type="ARBA" id="ARBA00022695"/>
    </source>
</evidence>
<dbReference type="CDD" id="cd01647">
    <property type="entry name" value="RT_LTR"/>
    <property type="match status" value="1"/>
</dbReference>
<dbReference type="InterPro" id="IPR056924">
    <property type="entry name" value="SH3_Tf2-1"/>
</dbReference>
<evidence type="ECO:0000256" key="1">
    <source>
        <dbReference type="ARBA" id="ARBA00012493"/>
    </source>
</evidence>
<dbReference type="Pfam" id="PF00385">
    <property type="entry name" value="Chromo"/>
    <property type="match status" value="1"/>
</dbReference>
<name>A0A0W0FWL6_MONRR</name>
<dbReference type="Pfam" id="PF24626">
    <property type="entry name" value="SH3_Tf2-1"/>
    <property type="match status" value="1"/>
</dbReference>
<keyword evidence="9" id="KW-0378">Hydrolase</keyword>
<dbReference type="GO" id="GO:0003964">
    <property type="term" value="F:RNA-directed DNA polymerase activity"/>
    <property type="evidence" value="ECO:0007669"/>
    <property type="project" value="UniProtKB-KW"/>
</dbReference>
<evidence type="ECO:0000256" key="17">
    <source>
        <dbReference type="SAM" id="MobiDB-lite"/>
    </source>
</evidence>
<dbReference type="InterPro" id="IPR023780">
    <property type="entry name" value="Chromo_domain"/>
</dbReference>
<dbReference type="EMBL" id="LATX01001565">
    <property type="protein sequence ID" value="KTB40656.1"/>
    <property type="molecule type" value="Genomic_DNA"/>
</dbReference>
<dbReference type="GO" id="GO:0006508">
    <property type="term" value="P:proteolysis"/>
    <property type="evidence" value="ECO:0007669"/>
    <property type="project" value="UniProtKB-KW"/>
</dbReference>
<evidence type="ECO:0000256" key="15">
    <source>
        <dbReference type="ARBA" id="ARBA00023125"/>
    </source>
</evidence>
<evidence type="ECO:0000256" key="6">
    <source>
        <dbReference type="ARBA" id="ARBA00022723"/>
    </source>
</evidence>
<evidence type="ECO:0000256" key="7">
    <source>
        <dbReference type="ARBA" id="ARBA00022750"/>
    </source>
</evidence>
<evidence type="ECO:0000313" key="21">
    <source>
        <dbReference type="EMBL" id="KTB40656.1"/>
    </source>
</evidence>
<evidence type="ECO:0000256" key="13">
    <source>
        <dbReference type="ARBA" id="ARBA00022918"/>
    </source>
</evidence>
<evidence type="ECO:0000256" key="16">
    <source>
        <dbReference type="ARBA" id="ARBA00023172"/>
    </source>
</evidence>
<dbReference type="InterPro" id="IPR000477">
    <property type="entry name" value="RT_dom"/>
</dbReference>
<dbReference type="InterPro" id="IPR050951">
    <property type="entry name" value="Retrovirus_Pol_polyprotein"/>
</dbReference>
<keyword evidence="16" id="KW-0233">DNA recombination</keyword>
<keyword evidence="2" id="KW-0645">Protease</keyword>
<dbReference type="InterPro" id="IPR041373">
    <property type="entry name" value="RT_RNaseH"/>
</dbReference>
<keyword evidence="11" id="KW-0694">RNA-binding</keyword>
<dbReference type="EC" id="2.7.7.49" evidence="1"/>
<dbReference type="GO" id="GO:0003677">
    <property type="term" value="F:DNA binding"/>
    <property type="evidence" value="ECO:0007669"/>
    <property type="project" value="UniProtKB-KW"/>
</dbReference>
<feature type="region of interest" description="Disordered" evidence="17">
    <location>
        <begin position="1354"/>
        <end position="1389"/>
    </location>
</feature>
<dbReference type="CDD" id="cd00303">
    <property type="entry name" value="retropepsin_like"/>
    <property type="match status" value="1"/>
</dbReference>
<dbReference type="InterPro" id="IPR036397">
    <property type="entry name" value="RNaseH_sf"/>
</dbReference>
<gene>
    <name evidence="21" type="ORF">WG66_6817</name>
</gene>
<dbReference type="Proteomes" id="UP000054988">
    <property type="component" value="Unassembled WGS sequence"/>
</dbReference>
<dbReference type="CDD" id="cd09274">
    <property type="entry name" value="RNase_HI_RT_Ty3"/>
    <property type="match status" value="1"/>
</dbReference>
<dbReference type="InterPro" id="IPR016197">
    <property type="entry name" value="Chromo-like_dom_sf"/>
</dbReference>
<dbReference type="Gene3D" id="2.40.70.10">
    <property type="entry name" value="Acid Proteases"/>
    <property type="match status" value="1"/>
</dbReference>
<dbReference type="Gene3D" id="1.10.340.70">
    <property type="match status" value="1"/>
</dbReference>
<dbReference type="Pfam" id="PF00078">
    <property type="entry name" value="RVT_1"/>
    <property type="match status" value="1"/>
</dbReference>
<organism evidence="21 22">
    <name type="scientific">Moniliophthora roreri</name>
    <name type="common">Frosty pod rot fungus</name>
    <name type="synonym">Monilia roreri</name>
    <dbReference type="NCBI Taxonomy" id="221103"/>
    <lineage>
        <taxon>Eukaryota</taxon>
        <taxon>Fungi</taxon>
        <taxon>Dikarya</taxon>
        <taxon>Basidiomycota</taxon>
        <taxon>Agaricomycotina</taxon>
        <taxon>Agaricomycetes</taxon>
        <taxon>Agaricomycetidae</taxon>
        <taxon>Agaricales</taxon>
        <taxon>Marasmiineae</taxon>
        <taxon>Marasmiaceae</taxon>
        <taxon>Moniliophthora</taxon>
    </lineage>
</organism>
<evidence type="ECO:0000256" key="9">
    <source>
        <dbReference type="ARBA" id="ARBA00022801"/>
    </source>
</evidence>
<dbReference type="Pfam" id="PF00665">
    <property type="entry name" value="rve"/>
    <property type="match status" value="1"/>
</dbReference>
<accession>A0A0W0FWL6</accession>
<dbReference type="FunFam" id="3.30.70.270:FF:000063">
    <property type="entry name" value="Zinc knuckle domaincontaining protein"/>
    <property type="match status" value="1"/>
</dbReference>
<feature type="compositionally biased region" description="Polar residues" evidence="17">
    <location>
        <begin position="1256"/>
        <end position="1272"/>
    </location>
</feature>
<evidence type="ECO:0000256" key="12">
    <source>
        <dbReference type="ARBA" id="ARBA00022908"/>
    </source>
</evidence>
<dbReference type="PROSITE" id="PS50878">
    <property type="entry name" value="RT_POL"/>
    <property type="match status" value="1"/>
</dbReference>
<comment type="caution">
    <text evidence="21">The sequence shown here is derived from an EMBL/GenBank/DDBJ whole genome shotgun (WGS) entry which is preliminary data.</text>
</comment>
<dbReference type="PROSITE" id="PS50013">
    <property type="entry name" value="CHROMO_2"/>
    <property type="match status" value="1"/>
</dbReference>
<dbReference type="SUPFAM" id="SSF54160">
    <property type="entry name" value="Chromo domain-like"/>
    <property type="match status" value="1"/>
</dbReference>
<dbReference type="GO" id="GO:0015074">
    <property type="term" value="P:DNA integration"/>
    <property type="evidence" value="ECO:0007669"/>
    <property type="project" value="UniProtKB-KW"/>
</dbReference>
<dbReference type="PANTHER" id="PTHR37984">
    <property type="entry name" value="PROTEIN CBG26694"/>
    <property type="match status" value="1"/>
</dbReference>
<feature type="compositionally biased region" description="Pro residues" evidence="17">
    <location>
        <begin position="1273"/>
        <end position="1296"/>
    </location>
</feature>
<keyword evidence="8" id="KW-0255">Endonuclease</keyword>
<proteinExistence type="predicted"/>
<evidence type="ECO:0000256" key="5">
    <source>
        <dbReference type="ARBA" id="ARBA00022722"/>
    </source>
</evidence>
<dbReference type="InterPro" id="IPR000953">
    <property type="entry name" value="Chromo/chromo_shadow_dom"/>
</dbReference>
<feature type="region of interest" description="Disordered" evidence="17">
    <location>
        <begin position="1236"/>
        <end position="1332"/>
    </location>
</feature>
<feature type="compositionally biased region" description="Polar residues" evidence="17">
    <location>
        <begin position="1239"/>
        <end position="1248"/>
    </location>
</feature>
<keyword evidence="10" id="KW-0460">Magnesium</keyword>
<keyword evidence="12" id="KW-0229">DNA integration</keyword>
<feature type="compositionally biased region" description="Pro residues" evidence="17">
    <location>
        <begin position="1121"/>
        <end position="1134"/>
    </location>
</feature>
<sequence length="1561" mass="178363">MDRNSMHIPLKYKVGTKNIETKALLDSGAGGRFISPGIARTLGKRWMRLPEKIRVFNVDGTANKKAWITHVVELEFQMAGKEFRENFMISGIGDKEIILGLPWLRHHNPVINWETGEIQFQPRRRIQIKRFTGILDTFEPEVLIGAKTTASQEMAHQHQTMKKEIEELIPGYLLGYKDRFEKGKAERFPPSRTYDHAIDLKPDFTPRNCKLYPLSPIEQQEQDKFLEENLRKGYIRKSKSPMASPFFFVAKKEKGALRPTQDYRELNKGTIKNAYPLPLISELLDKLKGATVFTKLDLRNGYNNVRIKDGDQWKAAFKTNRGLFEPTVMFFGLSNSPATFQAFMNDILSDFIDEGWCVVYMDDILIFPKNPEEHRDRTEQMMKRLKDHNLFLKPEKCEFDVTEVVFLGMVIRPGYIAMDPIKLAGIADWEPPQTVKGVRAFLGFGNFYRKFIGKYAHVTRPLNDLLQKNRRFEWTTQCQIAFDLLKAKFLSEPILVMPDQKGIDSEWHPCGYLSKSFSPAERNYEIYDRELLAIYRALMEWRHYLMGGKFKVVILSDHKNLTYFRTAQKLNRRQARWSLFLSEFDLGLVHVPGKSISQADALSRRSNEQDEVDSDNEDVVVLPDRLFIKGINSELKDDIAKRLGLDDFHKSALEQLLHQGVPPIKSALSDWRIEDDLLFFQNRVYVPNDTDLRRRIVQSIHETPGVGHPGQWNTTEQVQHDFWWPGMVKFIKSFIDGCAVCQQSKINTHPTRTPIQPLQVPQNSFPFQVCTMDLITDLPECDGMDSILVVVDHSSTKGVIFTPCTKTTDATKVAEMLIQHLYKRFGLPDQIISDRDPRFAAEVFQEMGKQLSIKHSMSTAFHPQTDGETERVNREVEVYLRMFCAKEQTRWKEYLSLAEFAHNNRTHLVLKKSPFFMMMGYHSRPLPTVFERTAIPSIEERLQELKRVREETTSLLELARQHMIRREKQKLDVFEKGQKVWLEAKNLATGYPSKKLAPKREGPFPILEVLGPVTYRLELPHQWKIHPVFHAALLSPYKQTEAHGPSFTEPPPDLIEGFEEYEVEAIVGHRPKKRPREFLVSYTGYDSSHNRWICMEGMENCLDLLKDYIKKYRLKPKDPIPIHPSQPARIPSPVPTVSGEGRYGENITYPNGLRPNPYQLLHLFNTEQYDDQIRNAANQHNRLEPCIKSLFFLRGQRKLFERIVESCSLEIANQVMYACNYQLGLEGPVTIPERCRNTLIPSPSASSTDSEDEPTGTDTPVLTSTTLEASSPGSPPNPESTNPDLPPLPVPPPSFPTPSFILTPLPIPTSNLRSSQSTPFPTPTPDPRRPLTPEVFRRLKPQFHLNVEHIPAVGREVVAGESEGEDEDDETENRIPENDNDLPKVSLRSPTPAPTPMMQLVDHVSALCADWSAISPEIARSTCVADASQLNLDIRLATALTNEGLAALRVDSLIRAQTLCWTVAVMTMNGGITTSPTTTSGGNVEMLMEEYDWDVQLLFVGADPKKVRMLSVEERVATGWQPTSDVLATPWLGVTEEMPDIDDRPDTSYDYDAELYGDGES</sequence>
<keyword evidence="5" id="KW-0540">Nuclease</keyword>
<feature type="compositionally biased region" description="Acidic residues" evidence="17">
    <location>
        <begin position="1549"/>
        <end position="1561"/>
    </location>
</feature>
<dbReference type="GO" id="GO:0046872">
    <property type="term" value="F:metal ion binding"/>
    <property type="evidence" value="ECO:0007669"/>
    <property type="project" value="UniProtKB-KW"/>
</dbReference>
<dbReference type="InterPro" id="IPR001584">
    <property type="entry name" value="Integrase_cat-core"/>
</dbReference>
<dbReference type="GO" id="GO:0004190">
    <property type="term" value="F:aspartic-type endopeptidase activity"/>
    <property type="evidence" value="ECO:0007669"/>
    <property type="project" value="UniProtKB-KW"/>
</dbReference>
<evidence type="ECO:0000256" key="8">
    <source>
        <dbReference type="ARBA" id="ARBA00022759"/>
    </source>
</evidence>
<dbReference type="GO" id="GO:0003723">
    <property type="term" value="F:RNA binding"/>
    <property type="evidence" value="ECO:0007669"/>
    <property type="project" value="UniProtKB-KW"/>
</dbReference>
<dbReference type="SUPFAM" id="SSF50630">
    <property type="entry name" value="Acid proteases"/>
    <property type="match status" value="1"/>
</dbReference>
<dbReference type="Gene3D" id="3.30.420.10">
    <property type="entry name" value="Ribonuclease H-like superfamily/Ribonuclease H"/>
    <property type="match status" value="1"/>
</dbReference>
<feature type="domain" description="Reverse transcriptase" evidence="19">
    <location>
        <begin position="230"/>
        <end position="411"/>
    </location>
</feature>
<dbReference type="InterPro" id="IPR043128">
    <property type="entry name" value="Rev_trsase/Diguanyl_cyclase"/>
</dbReference>
<evidence type="ECO:0000313" key="22">
    <source>
        <dbReference type="Proteomes" id="UP000054988"/>
    </source>
</evidence>
<dbReference type="Pfam" id="PF17921">
    <property type="entry name" value="Integrase_H2C2"/>
    <property type="match status" value="1"/>
</dbReference>
<dbReference type="Pfam" id="PF17917">
    <property type="entry name" value="RT_RNaseH"/>
    <property type="match status" value="1"/>
</dbReference>
<dbReference type="InterPro" id="IPR043502">
    <property type="entry name" value="DNA/RNA_pol_sf"/>
</dbReference>
<feature type="compositionally biased region" description="Acidic residues" evidence="17">
    <location>
        <begin position="1362"/>
        <end position="1371"/>
    </location>
</feature>
<keyword evidence="3" id="KW-0808">Transferase</keyword>
<dbReference type="Gene3D" id="2.40.50.40">
    <property type="match status" value="1"/>
</dbReference>
<dbReference type="SUPFAM" id="SSF53098">
    <property type="entry name" value="Ribonuclease H-like"/>
    <property type="match status" value="1"/>
</dbReference>
<dbReference type="eggNOG" id="KOG0017">
    <property type="taxonomic scope" value="Eukaryota"/>
</dbReference>
<dbReference type="CDD" id="cd18972">
    <property type="entry name" value="CD_POL_like"/>
    <property type="match status" value="1"/>
</dbReference>